<feature type="transmembrane region" description="Helical" evidence="1">
    <location>
        <begin position="216"/>
        <end position="240"/>
    </location>
</feature>
<dbReference type="InterPro" id="IPR008984">
    <property type="entry name" value="SMAD_FHA_dom_sf"/>
</dbReference>
<dbReference type="GO" id="GO:0008233">
    <property type="term" value="F:peptidase activity"/>
    <property type="evidence" value="ECO:0007669"/>
    <property type="project" value="InterPro"/>
</dbReference>
<dbReference type="SUPFAM" id="SSF49879">
    <property type="entry name" value="SMAD/FHA domain"/>
    <property type="match status" value="1"/>
</dbReference>
<dbReference type="Pfam" id="PF13367">
    <property type="entry name" value="PrsW-protease"/>
    <property type="match status" value="1"/>
</dbReference>
<name>B8HY56_CYAP4</name>
<keyword evidence="1" id="KW-1133">Transmembrane helix</keyword>
<dbReference type="OrthoDB" id="9816434at2"/>
<organism evidence="3">
    <name type="scientific">Cyanothece sp. (strain PCC 7425 / ATCC 29141)</name>
    <dbReference type="NCBI Taxonomy" id="395961"/>
    <lineage>
        <taxon>Bacteria</taxon>
        <taxon>Bacillati</taxon>
        <taxon>Cyanobacteriota</taxon>
        <taxon>Cyanophyceae</taxon>
        <taxon>Gomontiellales</taxon>
        <taxon>Cyanothecaceae</taxon>
        <taxon>Cyanothece</taxon>
    </lineage>
</organism>
<dbReference type="Gene3D" id="2.60.200.20">
    <property type="match status" value="1"/>
</dbReference>
<dbReference type="eggNOG" id="COG2339">
    <property type="taxonomic scope" value="Bacteria"/>
</dbReference>
<dbReference type="PANTHER" id="PTHR36844">
    <property type="entry name" value="PROTEASE PRSW"/>
    <property type="match status" value="1"/>
</dbReference>
<evidence type="ECO:0000259" key="2">
    <source>
        <dbReference type="PROSITE" id="PS50006"/>
    </source>
</evidence>
<feature type="transmembrane region" description="Helical" evidence="1">
    <location>
        <begin position="353"/>
        <end position="375"/>
    </location>
</feature>
<dbReference type="SMART" id="SM00240">
    <property type="entry name" value="FHA"/>
    <property type="match status" value="1"/>
</dbReference>
<dbReference type="KEGG" id="cyn:Cyan7425_2502"/>
<dbReference type="CDD" id="cd00060">
    <property type="entry name" value="FHA"/>
    <property type="match status" value="1"/>
</dbReference>
<accession>B8HY56</accession>
<gene>
    <name evidence="3" type="ordered locus">Cyan7425_2502</name>
</gene>
<dbReference type="eggNOG" id="COG1716">
    <property type="taxonomic scope" value="Bacteria"/>
</dbReference>
<dbReference type="InterPro" id="IPR000253">
    <property type="entry name" value="FHA_dom"/>
</dbReference>
<sequence length="435" mass="47593">MTGEDHYEGVLRQELGDSPGQQICYPLSLERETLIGRDPGSCQIVLDSSHYGGVSRRHALIRPLHSKTEGMPIWQICDLNSANGTFVNGRPVRGCQILQVGDRIVLSQNGPQFVLEYRLVHPAPTTPVVPHTTPPPRASGTDRLTLSQLLPIVSARSDRGLHTYLLPGITTVLFVILFFMTAEHPTVFKGLLAVYLGSAGYYFIYQLCEQPKPWWVLLGTALATVGLLLSPVLNLFIFVFRDLLPGQLEGVQRGFLPQFIHYFFAAGLMEELLKALPVLGLYLLGRRLRSPWRQRLGVWEPLDGILLAAASALGFTWLETLGQYVPGVTQEVAATAGQQAGQLAGLQLLIPRVLGSVAGHMAYSGYFGYFIGLSVLKPSKRWRILAVGWLTSAALHALWNASAGTFGPLGLAFVGVLSYAFLTAAILKARELSPR</sequence>
<dbReference type="EMBL" id="CP001344">
    <property type="protein sequence ID" value="ACL44859.1"/>
    <property type="molecule type" value="Genomic_DNA"/>
</dbReference>
<dbReference type="HOGENOM" id="CLU_599696_0_0_3"/>
<protein>
    <submittedName>
        <fullName evidence="3">FHA domain containing protein</fullName>
    </submittedName>
</protein>
<dbReference type="Pfam" id="PF00498">
    <property type="entry name" value="FHA"/>
    <property type="match status" value="1"/>
</dbReference>
<feature type="transmembrane region" description="Helical" evidence="1">
    <location>
        <begin position="405"/>
        <end position="427"/>
    </location>
</feature>
<feature type="transmembrane region" description="Helical" evidence="1">
    <location>
        <begin position="382"/>
        <end position="399"/>
    </location>
</feature>
<proteinExistence type="predicted"/>
<feature type="transmembrane region" description="Helical" evidence="1">
    <location>
        <begin position="260"/>
        <end position="284"/>
    </location>
</feature>
<evidence type="ECO:0000313" key="3">
    <source>
        <dbReference type="EMBL" id="ACL44859.1"/>
    </source>
</evidence>
<feature type="domain" description="FHA" evidence="2">
    <location>
        <begin position="33"/>
        <end position="92"/>
    </location>
</feature>
<keyword evidence="1" id="KW-0472">Membrane</keyword>
<keyword evidence="1" id="KW-0812">Transmembrane</keyword>
<feature type="transmembrane region" description="Helical" evidence="1">
    <location>
        <begin position="187"/>
        <end position="204"/>
    </location>
</feature>
<feature type="transmembrane region" description="Helical" evidence="1">
    <location>
        <begin position="296"/>
        <end position="318"/>
    </location>
</feature>
<reference evidence="3" key="1">
    <citation type="submission" date="2009-01" db="EMBL/GenBank/DDBJ databases">
        <title>Complete sequence of chromosome Cyanothece sp. PCC 7425.</title>
        <authorList>
            <consortium name="US DOE Joint Genome Institute"/>
            <person name="Lucas S."/>
            <person name="Copeland A."/>
            <person name="Lapidus A."/>
            <person name="Glavina del Rio T."/>
            <person name="Dalin E."/>
            <person name="Tice H."/>
            <person name="Bruce D."/>
            <person name="Goodwin L."/>
            <person name="Pitluck S."/>
            <person name="Sims D."/>
            <person name="Meineke L."/>
            <person name="Brettin T."/>
            <person name="Detter J.C."/>
            <person name="Han C."/>
            <person name="Larimer F."/>
            <person name="Land M."/>
            <person name="Hauser L."/>
            <person name="Kyrpides N."/>
            <person name="Ovchinnikova G."/>
            <person name="Liberton M."/>
            <person name="Stoeckel J."/>
            <person name="Banerjee A."/>
            <person name="Singh A."/>
            <person name="Page L."/>
            <person name="Sato H."/>
            <person name="Zhao L."/>
            <person name="Sherman L."/>
            <person name="Pakrasi H."/>
            <person name="Richardson P."/>
        </authorList>
    </citation>
    <scope>NUCLEOTIDE SEQUENCE</scope>
    <source>
        <strain evidence="3">PCC 7425</strain>
    </source>
</reference>
<dbReference type="AlphaFoldDB" id="B8HY56"/>
<feature type="transmembrane region" description="Helical" evidence="1">
    <location>
        <begin position="164"/>
        <end position="181"/>
    </location>
</feature>
<dbReference type="InterPro" id="IPR026898">
    <property type="entry name" value="PrsW"/>
</dbReference>
<dbReference type="PROSITE" id="PS50006">
    <property type="entry name" value="FHA_DOMAIN"/>
    <property type="match status" value="1"/>
</dbReference>
<dbReference type="STRING" id="395961.Cyan7425_2502"/>
<evidence type="ECO:0000256" key="1">
    <source>
        <dbReference type="SAM" id="Phobius"/>
    </source>
</evidence>
<dbReference type="PANTHER" id="PTHR36844:SF1">
    <property type="entry name" value="PROTEASE PRSW"/>
    <property type="match status" value="1"/>
</dbReference>